<evidence type="ECO:0000313" key="1">
    <source>
        <dbReference type="EMBL" id="KAK7362308.1"/>
    </source>
</evidence>
<reference evidence="1 2" key="1">
    <citation type="submission" date="2024-01" db="EMBL/GenBank/DDBJ databases">
        <title>The genomes of 5 underutilized Papilionoideae crops provide insights into root nodulation and disease resistanc.</title>
        <authorList>
            <person name="Jiang F."/>
        </authorList>
    </citation>
    <scope>NUCLEOTIDE SEQUENCE [LARGE SCALE GENOMIC DNA]</scope>
    <source>
        <strain evidence="1">LVBAO_FW01</strain>
        <tissue evidence="1">Leaves</tissue>
    </source>
</reference>
<dbReference type="EMBL" id="JAYMYQ010000001">
    <property type="protein sequence ID" value="KAK7362308.1"/>
    <property type="molecule type" value="Genomic_DNA"/>
</dbReference>
<organism evidence="1 2">
    <name type="scientific">Canavalia gladiata</name>
    <name type="common">Sword bean</name>
    <name type="synonym">Dolichos gladiatus</name>
    <dbReference type="NCBI Taxonomy" id="3824"/>
    <lineage>
        <taxon>Eukaryota</taxon>
        <taxon>Viridiplantae</taxon>
        <taxon>Streptophyta</taxon>
        <taxon>Embryophyta</taxon>
        <taxon>Tracheophyta</taxon>
        <taxon>Spermatophyta</taxon>
        <taxon>Magnoliopsida</taxon>
        <taxon>eudicotyledons</taxon>
        <taxon>Gunneridae</taxon>
        <taxon>Pentapetalae</taxon>
        <taxon>rosids</taxon>
        <taxon>fabids</taxon>
        <taxon>Fabales</taxon>
        <taxon>Fabaceae</taxon>
        <taxon>Papilionoideae</taxon>
        <taxon>50 kb inversion clade</taxon>
        <taxon>NPAAA clade</taxon>
        <taxon>indigoferoid/millettioid clade</taxon>
        <taxon>Phaseoleae</taxon>
        <taxon>Canavalia</taxon>
    </lineage>
</organism>
<dbReference type="Proteomes" id="UP001367508">
    <property type="component" value="Unassembled WGS sequence"/>
</dbReference>
<protein>
    <submittedName>
        <fullName evidence="1">Uncharacterized protein</fullName>
    </submittedName>
</protein>
<dbReference type="AlphaFoldDB" id="A0AAN9N1L0"/>
<accession>A0AAN9N1L0</accession>
<gene>
    <name evidence="1" type="ORF">VNO77_04418</name>
</gene>
<evidence type="ECO:0000313" key="2">
    <source>
        <dbReference type="Proteomes" id="UP001367508"/>
    </source>
</evidence>
<keyword evidence="2" id="KW-1185">Reference proteome</keyword>
<proteinExistence type="predicted"/>
<name>A0AAN9N1L0_CANGL</name>
<sequence>MRERPRRRVQNQNCEEAPGIFITNSREDASTIERRRRRENERARTNEANLSFLLSTTHKSKPLEESFPSLPAKNVTRVVENLLGAFARIIRAPNH</sequence>
<comment type="caution">
    <text evidence="1">The sequence shown here is derived from an EMBL/GenBank/DDBJ whole genome shotgun (WGS) entry which is preliminary data.</text>
</comment>